<sequence>MENYTENDIAIVGLGVRLSDETNDFLSFWNKLLNKKDFFIREEFKENFRKVYSKINDSTMFSASRFKIPKVEADFMDPQHRIILELAAECLDSADVDLEKYSRNVGVFTSASPSSYLYEIVSKKESFQSNVNNILNGTTHDNIPTMISYKLDLRGPSLNVGSNCSSSGVAVSLAVQSLLNYQCDYALVASASVRLPDEKGYIYEAGGINSEDGFCRPYSENATGTVPGEGAGVILLKRAEDAKQDNDFIYAIISATGINNDGSRKIGYSAPSIVGQETLMKNTLYQFDIDPSQFIYFEGHGTGTQIGDPVELKSIGKVFKNQKVYLGSLKANLGHADSAATILSIIKVALMALFGQIPPQINFIKPNKLFDWASSSLNVNTEVVEWSKDKQYAGILSLGVGGTNCFIVMKRPLEGLKQTISERKKYFFPIKSQSNDILNIEIGELTKKINSSKSLGLLNFLESSYLKKNINKSIDKAIVYDSKDDKVEIVGSYLKGIERSKTLLVFSGQSTKLMNFSDYYENISSFRQAVDICLDIIDRLDKKASQKVSEVLLKNKVYCENESVIIQLSTVIPQIVLGKEISRYTNIEGVIGHSLGEISAACVAGIMSIEDAIRLVYFRGKAMEESALSGKMILLTAEEDQLHKIQEQFKVRASVRNSANEIAVSDTIERVNEIQEYCIQENIRFKILNNTFPFHSNLLKKSSESLSKCINFSFRKSIINFYSSSEKNINNNNEFCSKYWSNQMLDPVDFYSGLKEVFKSSEIDEIIEIGSRTVSNNLIRELTETYKNINLVSTTNNGRYSLNIFYDLLVNSWNNITCKNLIFEISEQKIPLPPAYYLKEHFWFENTIINKSLETTQNVKEELYRIYSKYISSKQISYDEGFIEQGGDSIYIISLLNEINQAFNVNIMISDFVRASSIYEVSKIISNFSLENNNGKLSSNFECKYQLKAEKRLKDYFSDFSFSKTRLLETGGREKILLTGATGFVGIHVLKQLLDKGNFVICLERTGDKLRIIDKLIEFDLYDESLIERIEVIKGNLETEYLGLSKGDFKKLSIEVRHIVHIAARVNHILPAEDLLQVNSYSMESLINLARYGRNKKIIYLSTTDVYTDSSTDLEYLDFKNPNISSGYGYSKFIGEKYLKLFSEKGGETTIIRTGNVLGSEKIRKPNSKDAIWNLAKAINILKLAPKDFFSNSPMFYSAKVDELSKIIVESIDKDVLLVNAVTSQPVTLFEYIKAIEMATEDIINPEEITVWKDRLSSLRNQGIWIDIPEDKSNFLMIPNNILSKNYINVLSECDLNYLSDNIYNYLKEDLK</sequence>
<dbReference type="SMART" id="SM00825">
    <property type="entry name" value="PKS_KS"/>
    <property type="match status" value="1"/>
</dbReference>
<evidence type="ECO:0000259" key="5">
    <source>
        <dbReference type="PROSITE" id="PS52004"/>
    </source>
</evidence>
<dbReference type="InterPro" id="IPR036736">
    <property type="entry name" value="ACP-like_sf"/>
</dbReference>
<evidence type="ECO:0008006" key="8">
    <source>
        <dbReference type="Google" id="ProtNLM"/>
    </source>
</evidence>
<dbReference type="Gene3D" id="3.30.70.3290">
    <property type="match status" value="1"/>
</dbReference>
<evidence type="ECO:0000259" key="4">
    <source>
        <dbReference type="PROSITE" id="PS50075"/>
    </source>
</evidence>
<dbReference type="InterPro" id="IPR014030">
    <property type="entry name" value="Ketoacyl_synth_N"/>
</dbReference>
<dbReference type="PROSITE" id="PS50075">
    <property type="entry name" value="CARRIER"/>
    <property type="match status" value="1"/>
</dbReference>
<dbReference type="InterPro" id="IPR009081">
    <property type="entry name" value="PP-bd_ACP"/>
</dbReference>
<dbReference type="Gene3D" id="3.40.47.10">
    <property type="match status" value="1"/>
</dbReference>
<feature type="domain" description="Carrier" evidence="4">
    <location>
        <begin position="854"/>
        <end position="929"/>
    </location>
</feature>
<dbReference type="GO" id="GO:0004312">
    <property type="term" value="F:fatty acid synthase activity"/>
    <property type="evidence" value="ECO:0007669"/>
    <property type="project" value="TreeGrafter"/>
</dbReference>
<dbReference type="SUPFAM" id="SSF52151">
    <property type="entry name" value="FabD/lysophospholipase-like"/>
    <property type="match status" value="1"/>
</dbReference>
<keyword evidence="3" id="KW-0808">Transferase</keyword>
<dbReference type="SUPFAM" id="SSF51735">
    <property type="entry name" value="NAD(P)-binding Rossmann-fold domains"/>
    <property type="match status" value="1"/>
</dbReference>
<dbReference type="Gene3D" id="3.40.50.720">
    <property type="entry name" value="NAD(P)-binding Rossmann-like Domain"/>
    <property type="match status" value="1"/>
</dbReference>
<dbReference type="InterPro" id="IPR014043">
    <property type="entry name" value="Acyl_transferase_dom"/>
</dbReference>
<dbReference type="GO" id="GO:0006633">
    <property type="term" value="P:fatty acid biosynthetic process"/>
    <property type="evidence" value="ECO:0007669"/>
    <property type="project" value="TreeGrafter"/>
</dbReference>
<protein>
    <recommendedName>
        <fullName evidence="8">Carrier domain-containing protein</fullName>
    </recommendedName>
</protein>
<dbReference type="InterPro" id="IPR016039">
    <property type="entry name" value="Thiolase-like"/>
</dbReference>
<dbReference type="Proteomes" id="UP000248776">
    <property type="component" value="Unassembled WGS sequence"/>
</dbReference>
<evidence type="ECO:0000313" key="6">
    <source>
        <dbReference type="EMBL" id="PZD55804.1"/>
    </source>
</evidence>
<proteinExistence type="predicted"/>
<dbReference type="Pfam" id="PF02801">
    <property type="entry name" value="Ketoacyl-synt_C"/>
    <property type="match status" value="1"/>
</dbReference>
<dbReference type="Pfam" id="PF00550">
    <property type="entry name" value="PP-binding"/>
    <property type="match status" value="1"/>
</dbReference>
<dbReference type="InterPro" id="IPR013120">
    <property type="entry name" value="FAR_NAD-bd"/>
</dbReference>
<dbReference type="RefSeq" id="WP_110981343.1">
    <property type="nucleotide sequence ID" value="NZ_JADPEB010000003.1"/>
</dbReference>
<evidence type="ECO:0000256" key="1">
    <source>
        <dbReference type="ARBA" id="ARBA00022450"/>
    </source>
</evidence>
<dbReference type="PROSITE" id="PS52004">
    <property type="entry name" value="KS3_2"/>
    <property type="match status" value="1"/>
</dbReference>
<reference evidence="6 7" key="1">
    <citation type="submission" date="2017-08" db="EMBL/GenBank/DDBJ databases">
        <title>Streptococcus salivarius strain HS0302 Genome.</title>
        <authorList>
            <person name="Smith J."/>
            <person name="Deng P."/>
            <person name="Geng M."/>
        </authorList>
    </citation>
    <scope>NUCLEOTIDE SEQUENCE [LARGE SCALE GENOMIC DNA]</scope>
    <source>
        <strain evidence="6 7">HS0302</strain>
    </source>
</reference>
<keyword evidence="2" id="KW-0597">Phosphoprotein</keyword>
<dbReference type="Gene3D" id="3.40.366.10">
    <property type="entry name" value="Malonyl-Coenzyme A Acyl Carrier Protein, domain 2"/>
    <property type="match status" value="1"/>
</dbReference>
<evidence type="ECO:0000256" key="3">
    <source>
        <dbReference type="ARBA" id="ARBA00022679"/>
    </source>
</evidence>
<dbReference type="InterPro" id="IPR050091">
    <property type="entry name" value="PKS_NRPS_Biosynth_Enz"/>
</dbReference>
<accession>A0AA45HTN8</accession>
<dbReference type="SMART" id="SM00827">
    <property type="entry name" value="PKS_AT"/>
    <property type="match status" value="1"/>
</dbReference>
<dbReference type="PANTHER" id="PTHR43775:SF37">
    <property type="entry name" value="SI:DKEY-61P9.11"/>
    <property type="match status" value="1"/>
</dbReference>
<gene>
    <name evidence="6" type="ORF">CKU37_08890</name>
</gene>
<dbReference type="Pfam" id="PF00109">
    <property type="entry name" value="ketoacyl-synt"/>
    <property type="match status" value="1"/>
</dbReference>
<dbReference type="CDD" id="cd00833">
    <property type="entry name" value="PKS"/>
    <property type="match status" value="1"/>
</dbReference>
<feature type="domain" description="Ketosynthase family 3 (KS3)" evidence="5">
    <location>
        <begin position="6"/>
        <end position="411"/>
    </location>
</feature>
<comment type="caution">
    <text evidence="6">The sequence shown here is derived from an EMBL/GenBank/DDBJ whole genome shotgun (WGS) entry which is preliminary data.</text>
</comment>
<dbReference type="Pfam" id="PF00698">
    <property type="entry name" value="Acyl_transf_1"/>
    <property type="match status" value="1"/>
</dbReference>
<evidence type="ECO:0000256" key="2">
    <source>
        <dbReference type="ARBA" id="ARBA00022553"/>
    </source>
</evidence>
<organism evidence="6 7">
    <name type="scientific">Streptococcus salivarius</name>
    <dbReference type="NCBI Taxonomy" id="1304"/>
    <lineage>
        <taxon>Bacteria</taxon>
        <taxon>Bacillati</taxon>
        <taxon>Bacillota</taxon>
        <taxon>Bacilli</taxon>
        <taxon>Lactobacillales</taxon>
        <taxon>Streptococcaceae</taxon>
        <taxon>Streptococcus</taxon>
    </lineage>
</organism>
<dbReference type="EMBL" id="NSIW01000018">
    <property type="protein sequence ID" value="PZD55804.1"/>
    <property type="molecule type" value="Genomic_DNA"/>
</dbReference>
<dbReference type="PANTHER" id="PTHR43775">
    <property type="entry name" value="FATTY ACID SYNTHASE"/>
    <property type="match status" value="1"/>
</dbReference>
<keyword evidence="1" id="KW-0596">Phosphopantetheine</keyword>
<dbReference type="SUPFAM" id="SSF47336">
    <property type="entry name" value="ACP-like"/>
    <property type="match status" value="1"/>
</dbReference>
<dbReference type="InterPro" id="IPR016035">
    <property type="entry name" value="Acyl_Trfase/lysoPLipase"/>
</dbReference>
<dbReference type="SUPFAM" id="SSF53901">
    <property type="entry name" value="Thiolase-like"/>
    <property type="match status" value="1"/>
</dbReference>
<dbReference type="Gene3D" id="1.10.1200.10">
    <property type="entry name" value="ACP-like"/>
    <property type="match status" value="1"/>
</dbReference>
<dbReference type="InterPro" id="IPR036291">
    <property type="entry name" value="NAD(P)-bd_dom_sf"/>
</dbReference>
<dbReference type="InterPro" id="IPR014031">
    <property type="entry name" value="Ketoacyl_synth_C"/>
</dbReference>
<name>A0AA45HTN8_STRSL</name>
<dbReference type="InterPro" id="IPR020841">
    <property type="entry name" value="PKS_Beta-ketoAc_synthase_dom"/>
</dbReference>
<dbReference type="InterPro" id="IPR001227">
    <property type="entry name" value="Ac_transferase_dom_sf"/>
</dbReference>
<dbReference type="Pfam" id="PF07993">
    <property type="entry name" value="NAD_binding_4"/>
    <property type="match status" value="1"/>
</dbReference>
<evidence type="ECO:0000313" key="7">
    <source>
        <dbReference type="Proteomes" id="UP000248776"/>
    </source>
</evidence>